<dbReference type="Proteomes" id="UP000318538">
    <property type="component" value="Chromosome"/>
</dbReference>
<dbReference type="Gene3D" id="3.40.50.300">
    <property type="entry name" value="P-loop containing nucleotide triphosphate hydrolases"/>
    <property type="match status" value="1"/>
</dbReference>
<keyword evidence="1" id="KW-1133">Transmembrane helix</keyword>
<dbReference type="PANTHER" id="PTHR36451">
    <property type="entry name" value="PAPS-DEPENDENT SULFOTRANSFERASE STF3"/>
    <property type="match status" value="1"/>
</dbReference>
<proteinExistence type="predicted"/>
<dbReference type="Pfam" id="PF13469">
    <property type="entry name" value="Sulfotransfer_3"/>
    <property type="match status" value="1"/>
</dbReference>
<protein>
    <submittedName>
        <fullName evidence="2">Sulfotransferase domain protein</fullName>
    </submittedName>
</protein>
<dbReference type="InterPro" id="IPR052736">
    <property type="entry name" value="Stf3_sulfotransferase"/>
</dbReference>
<dbReference type="SUPFAM" id="SSF52540">
    <property type="entry name" value="P-loop containing nucleoside triphosphate hydrolases"/>
    <property type="match status" value="1"/>
</dbReference>
<dbReference type="KEGG" id="rlc:K227x_09690"/>
<evidence type="ECO:0000313" key="2">
    <source>
        <dbReference type="EMBL" id="QDT02591.1"/>
    </source>
</evidence>
<sequence length="382" mass="44137">MTESKPSPSEKPAGNAGFHRYPFYSPRFWHGMRPATWFGLLRSGRCRIHPSRIGILIGVTIATPFNTLMAGIQWLIFRRQLAEAELHGPPVFIVGHWRSGTTLLHELMVRDERLSSPSTYQCFAPSHFLISQWFFRRFANWLLPGKRPMDNMAAGWERPQEDEFALLTLGLPSPYRRIAFPNEGPADMDYLDFEGVPPADIKTWLQGLRSFLLRVSISTGRPLIIKSPTHTGRIAQLAAEFPDAKFIHITRDPRDLYPSTMRLWKGLDEVQALQQPDESDLDQYVVDCFQRMYGAFHRDRDQLPSGRLMDVRYEDLVADPVAVLRNIYQSLHLSDFDAVCPVIEEWVESEHRGYQPNKHQLEPATEAMIRGAWKEYFDRYGY</sequence>
<evidence type="ECO:0000256" key="1">
    <source>
        <dbReference type="SAM" id="Phobius"/>
    </source>
</evidence>
<accession>A0A517N648</accession>
<dbReference type="RefSeq" id="WP_145168307.1">
    <property type="nucleotide sequence ID" value="NZ_CP036525.1"/>
</dbReference>
<name>A0A517N648_9BACT</name>
<keyword evidence="3" id="KW-1185">Reference proteome</keyword>
<organism evidence="2 3">
    <name type="scientific">Rubripirellula lacrimiformis</name>
    <dbReference type="NCBI Taxonomy" id="1930273"/>
    <lineage>
        <taxon>Bacteria</taxon>
        <taxon>Pseudomonadati</taxon>
        <taxon>Planctomycetota</taxon>
        <taxon>Planctomycetia</taxon>
        <taxon>Pirellulales</taxon>
        <taxon>Pirellulaceae</taxon>
        <taxon>Rubripirellula</taxon>
    </lineage>
</organism>
<dbReference type="InterPro" id="IPR027417">
    <property type="entry name" value="P-loop_NTPase"/>
</dbReference>
<keyword evidence="2" id="KW-0808">Transferase</keyword>
<keyword evidence="1" id="KW-0472">Membrane</keyword>
<reference evidence="2 3" key="1">
    <citation type="submission" date="2019-02" db="EMBL/GenBank/DDBJ databases">
        <title>Deep-cultivation of Planctomycetes and their phenomic and genomic characterization uncovers novel biology.</title>
        <authorList>
            <person name="Wiegand S."/>
            <person name="Jogler M."/>
            <person name="Boedeker C."/>
            <person name="Pinto D."/>
            <person name="Vollmers J."/>
            <person name="Rivas-Marin E."/>
            <person name="Kohn T."/>
            <person name="Peeters S.H."/>
            <person name="Heuer A."/>
            <person name="Rast P."/>
            <person name="Oberbeckmann S."/>
            <person name="Bunk B."/>
            <person name="Jeske O."/>
            <person name="Meyerdierks A."/>
            <person name="Storesund J.E."/>
            <person name="Kallscheuer N."/>
            <person name="Luecker S."/>
            <person name="Lage O.M."/>
            <person name="Pohl T."/>
            <person name="Merkel B.J."/>
            <person name="Hornburger P."/>
            <person name="Mueller R.-W."/>
            <person name="Bruemmer F."/>
            <person name="Labrenz M."/>
            <person name="Spormann A.M."/>
            <person name="Op den Camp H."/>
            <person name="Overmann J."/>
            <person name="Amann R."/>
            <person name="Jetten M.S.M."/>
            <person name="Mascher T."/>
            <person name="Medema M.H."/>
            <person name="Devos D.P."/>
            <person name="Kaster A.-K."/>
            <person name="Ovreas L."/>
            <person name="Rohde M."/>
            <person name="Galperin M.Y."/>
            <person name="Jogler C."/>
        </authorList>
    </citation>
    <scope>NUCLEOTIDE SEQUENCE [LARGE SCALE GENOMIC DNA]</scope>
    <source>
        <strain evidence="2 3">K22_7</strain>
    </source>
</reference>
<dbReference type="AlphaFoldDB" id="A0A517N648"/>
<dbReference type="EMBL" id="CP036525">
    <property type="protein sequence ID" value="QDT02591.1"/>
    <property type="molecule type" value="Genomic_DNA"/>
</dbReference>
<dbReference type="OrthoDB" id="9777890at2"/>
<evidence type="ECO:0000313" key="3">
    <source>
        <dbReference type="Proteomes" id="UP000318538"/>
    </source>
</evidence>
<feature type="transmembrane region" description="Helical" evidence="1">
    <location>
        <begin position="53"/>
        <end position="76"/>
    </location>
</feature>
<gene>
    <name evidence="2" type="ORF">K227x_09690</name>
</gene>
<keyword evidence="1" id="KW-0812">Transmembrane</keyword>
<dbReference type="GO" id="GO:0016740">
    <property type="term" value="F:transferase activity"/>
    <property type="evidence" value="ECO:0007669"/>
    <property type="project" value="UniProtKB-KW"/>
</dbReference>
<dbReference type="PANTHER" id="PTHR36451:SF1">
    <property type="entry name" value="OMEGA-HYDROXY-BETA-DIHYDROMENAQUINONE-9 SULFOTRANSFERASE STF3"/>
    <property type="match status" value="1"/>
</dbReference>